<feature type="signal peptide" evidence="1">
    <location>
        <begin position="1"/>
        <end position="19"/>
    </location>
</feature>
<organism evidence="2 3">
    <name type="scientific">Rhizorhabdus wittichii (strain DSM 6014 / CCUG 31198 / JCM 15750 / NBRC 105917 / EY 4224 / RW1)</name>
    <name type="common">Sphingomonas wittichii</name>
    <dbReference type="NCBI Taxonomy" id="392499"/>
    <lineage>
        <taxon>Bacteria</taxon>
        <taxon>Pseudomonadati</taxon>
        <taxon>Pseudomonadota</taxon>
        <taxon>Alphaproteobacteria</taxon>
        <taxon>Sphingomonadales</taxon>
        <taxon>Sphingomonadaceae</taxon>
        <taxon>Rhizorhabdus</taxon>
    </lineage>
</organism>
<keyword evidence="1" id="KW-0732">Signal</keyword>
<dbReference type="Proteomes" id="UP000001989">
    <property type="component" value="Chromosome"/>
</dbReference>
<reference evidence="2 3" key="1">
    <citation type="journal article" date="2010" name="J. Bacteriol.">
        <title>Genome sequence of the dioxin-mineralizing bacterium Sphingomonas wittichii RW1.</title>
        <authorList>
            <person name="Miller T.R."/>
            <person name="Delcher A.L."/>
            <person name="Salzberg S.L."/>
            <person name="Saunders E."/>
            <person name="Detter J.C."/>
            <person name="Halden R.U."/>
        </authorList>
    </citation>
    <scope>NUCLEOTIDE SEQUENCE [LARGE SCALE GENOMIC DNA]</scope>
    <source>
        <strain evidence="3">DSM 6014 / CCUG 31198 / JCM 15750 / NBRC 105917 / EY 4224 / RW1</strain>
    </source>
</reference>
<name>A0A9J9HFM4_RHIWR</name>
<dbReference type="AlphaFoldDB" id="A0A9J9HFM4"/>
<feature type="chain" id="PRO_5039937640" evidence="1">
    <location>
        <begin position="20"/>
        <end position="87"/>
    </location>
</feature>
<evidence type="ECO:0000313" key="2">
    <source>
        <dbReference type="EMBL" id="ABQ70931.1"/>
    </source>
</evidence>
<sequence>MFRTLAVTLAIISGTGAMAQPSIDLHPRTPVAPQQADAPIIPYAMSGPVQVRVRAPRDAALIAAYRDNIAVQRELAYHDTGEDLSAE</sequence>
<proteinExistence type="predicted"/>
<gene>
    <name evidence="2" type="ordered locus">Swit_4593</name>
</gene>
<evidence type="ECO:0000313" key="3">
    <source>
        <dbReference type="Proteomes" id="UP000001989"/>
    </source>
</evidence>
<dbReference type="KEGG" id="swi:Swit_4593"/>
<keyword evidence="3" id="KW-1185">Reference proteome</keyword>
<accession>A0A9J9HFM4</accession>
<protein>
    <submittedName>
        <fullName evidence="2">Uncharacterized protein</fullName>
    </submittedName>
</protein>
<evidence type="ECO:0000256" key="1">
    <source>
        <dbReference type="SAM" id="SignalP"/>
    </source>
</evidence>
<dbReference type="EMBL" id="CP000699">
    <property type="protein sequence ID" value="ABQ70931.1"/>
    <property type="molecule type" value="Genomic_DNA"/>
</dbReference>